<feature type="domain" description="Helicase C-terminal" evidence="14">
    <location>
        <begin position="217"/>
        <end position="363"/>
    </location>
</feature>
<dbReference type="NCBIfam" id="TIGR00614">
    <property type="entry name" value="recQ_fam"/>
    <property type="match status" value="1"/>
</dbReference>
<evidence type="ECO:0000256" key="5">
    <source>
        <dbReference type="ARBA" id="ARBA00022806"/>
    </source>
</evidence>
<dbReference type="PROSITE" id="PS51194">
    <property type="entry name" value="HELICASE_CTER"/>
    <property type="match status" value="1"/>
</dbReference>
<keyword evidence="8" id="KW-0413">Isomerase</keyword>
<dbReference type="GO" id="GO:0043138">
    <property type="term" value="F:3'-5' DNA helicase activity"/>
    <property type="evidence" value="ECO:0007669"/>
    <property type="project" value="UniProtKB-EC"/>
</dbReference>
<dbReference type="GO" id="GO:0006310">
    <property type="term" value="P:DNA recombination"/>
    <property type="evidence" value="ECO:0007669"/>
    <property type="project" value="InterPro"/>
</dbReference>
<dbReference type="OrthoDB" id="9763310at2"/>
<gene>
    <name evidence="15" type="ordered locus">CFPG_142</name>
</gene>
<dbReference type="HOGENOM" id="CLU_001103_9_7_10"/>
<evidence type="ECO:0000256" key="7">
    <source>
        <dbReference type="ARBA" id="ARBA00023125"/>
    </source>
</evidence>
<dbReference type="GO" id="GO:0005524">
    <property type="term" value="F:ATP binding"/>
    <property type="evidence" value="ECO:0007669"/>
    <property type="project" value="UniProtKB-KW"/>
</dbReference>
<dbReference type="Pfam" id="PF00271">
    <property type="entry name" value="Helicase_C"/>
    <property type="match status" value="1"/>
</dbReference>
<dbReference type="STRING" id="511995.CFPG_142"/>
<dbReference type="InterPro" id="IPR004589">
    <property type="entry name" value="DNA_helicase_ATP-dep_RecQ"/>
</dbReference>
<dbReference type="Pfam" id="PF00270">
    <property type="entry name" value="DEAD"/>
    <property type="match status" value="1"/>
</dbReference>
<keyword evidence="5 15" id="KW-0347">Helicase</keyword>
<protein>
    <recommendedName>
        <fullName evidence="11">ATP-dependent DNA helicase RecQ</fullName>
        <ecNumber evidence="10">5.6.2.4</ecNumber>
    </recommendedName>
    <alternativeName>
        <fullName evidence="12">DNA 3'-5' helicase RecQ</fullName>
    </alternativeName>
</protein>
<dbReference type="InterPro" id="IPR001650">
    <property type="entry name" value="Helicase_C-like"/>
</dbReference>
<dbReference type="Gene3D" id="3.40.50.300">
    <property type="entry name" value="P-loop containing nucleotide triphosphate hydrolases"/>
    <property type="match status" value="2"/>
</dbReference>
<dbReference type="InterPro" id="IPR014001">
    <property type="entry name" value="Helicase_ATP-bd"/>
</dbReference>
<evidence type="ECO:0000259" key="13">
    <source>
        <dbReference type="PROSITE" id="PS51192"/>
    </source>
</evidence>
<dbReference type="GO" id="GO:0046872">
    <property type="term" value="F:metal ion binding"/>
    <property type="evidence" value="ECO:0007669"/>
    <property type="project" value="UniProtKB-KW"/>
</dbReference>
<evidence type="ECO:0000256" key="11">
    <source>
        <dbReference type="ARBA" id="ARBA00044535"/>
    </source>
</evidence>
<comment type="similarity">
    <text evidence="1">Belongs to the helicase family. RecQ subfamily.</text>
</comment>
<dbReference type="SMART" id="SM00490">
    <property type="entry name" value="HELICc"/>
    <property type="match status" value="1"/>
</dbReference>
<evidence type="ECO:0000256" key="3">
    <source>
        <dbReference type="ARBA" id="ARBA00022741"/>
    </source>
</evidence>
<dbReference type="Gene3D" id="1.10.10.10">
    <property type="entry name" value="Winged helix-like DNA-binding domain superfamily/Winged helix DNA-binding domain"/>
    <property type="match status" value="1"/>
</dbReference>
<comment type="catalytic activity">
    <reaction evidence="9">
        <text>Couples ATP hydrolysis with the unwinding of duplex DNA by translocating in the 3'-5' direction.</text>
        <dbReference type="EC" id="5.6.2.4"/>
    </reaction>
</comment>
<name>B6YQD3_AZOPC</name>
<dbReference type="GO" id="GO:0003677">
    <property type="term" value="F:DNA binding"/>
    <property type="evidence" value="ECO:0007669"/>
    <property type="project" value="UniProtKB-KW"/>
</dbReference>
<organism evidence="15 16">
    <name type="scientific">Azobacteroides pseudotrichonymphae genomovar. CFP2</name>
    <dbReference type="NCBI Taxonomy" id="511995"/>
    <lineage>
        <taxon>Bacteria</taxon>
        <taxon>Pseudomonadati</taxon>
        <taxon>Bacteroidota</taxon>
        <taxon>Bacteroidia</taxon>
        <taxon>Bacteroidales</taxon>
        <taxon>Candidatus Azobacteroides</taxon>
    </lineage>
</organism>
<evidence type="ECO:0000256" key="8">
    <source>
        <dbReference type="ARBA" id="ARBA00023235"/>
    </source>
</evidence>
<keyword evidence="6" id="KW-0067">ATP-binding</keyword>
<proteinExistence type="inferred from homology"/>
<accession>B6YQD3</accession>
<keyword evidence="2" id="KW-0479">Metal-binding</keyword>
<dbReference type="GO" id="GO:0006281">
    <property type="term" value="P:DNA repair"/>
    <property type="evidence" value="ECO:0007669"/>
    <property type="project" value="TreeGrafter"/>
</dbReference>
<dbReference type="InterPro" id="IPR036388">
    <property type="entry name" value="WH-like_DNA-bd_sf"/>
</dbReference>
<dbReference type="GO" id="GO:0043590">
    <property type="term" value="C:bacterial nucleoid"/>
    <property type="evidence" value="ECO:0007669"/>
    <property type="project" value="TreeGrafter"/>
</dbReference>
<dbReference type="eggNOG" id="COG0514">
    <property type="taxonomic scope" value="Bacteria"/>
</dbReference>
<dbReference type="GO" id="GO:0009378">
    <property type="term" value="F:four-way junction helicase activity"/>
    <property type="evidence" value="ECO:0007669"/>
    <property type="project" value="TreeGrafter"/>
</dbReference>
<dbReference type="CDD" id="cd17920">
    <property type="entry name" value="DEXHc_RecQ"/>
    <property type="match status" value="1"/>
</dbReference>
<dbReference type="GO" id="GO:0030894">
    <property type="term" value="C:replisome"/>
    <property type="evidence" value="ECO:0007669"/>
    <property type="project" value="TreeGrafter"/>
</dbReference>
<dbReference type="PROSITE" id="PS51192">
    <property type="entry name" value="HELICASE_ATP_BIND_1"/>
    <property type="match status" value="1"/>
</dbReference>
<evidence type="ECO:0000256" key="12">
    <source>
        <dbReference type="ARBA" id="ARBA00044550"/>
    </source>
</evidence>
<evidence type="ECO:0000313" key="16">
    <source>
        <dbReference type="Proteomes" id="UP000000723"/>
    </source>
</evidence>
<evidence type="ECO:0000256" key="2">
    <source>
        <dbReference type="ARBA" id="ARBA00022723"/>
    </source>
</evidence>
<evidence type="ECO:0000256" key="9">
    <source>
        <dbReference type="ARBA" id="ARBA00034617"/>
    </source>
</evidence>
<evidence type="ECO:0000256" key="4">
    <source>
        <dbReference type="ARBA" id="ARBA00022801"/>
    </source>
</evidence>
<evidence type="ECO:0000259" key="14">
    <source>
        <dbReference type="PROSITE" id="PS51194"/>
    </source>
</evidence>
<dbReference type="AlphaFoldDB" id="B6YQD3"/>
<keyword evidence="4" id="KW-0378">Hydrolase</keyword>
<dbReference type="Proteomes" id="UP000000723">
    <property type="component" value="Chromosome"/>
</dbReference>
<evidence type="ECO:0000256" key="6">
    <source>
        <dbReference type="ARBA" id="ARBA00022840"/>
    </source>
</evidence>
<dbReference type="FunFam" id="3.40.50.300:FF:001389">
    <property type="entry name" value="ATP-dependent DNA helicase RecQ"/>
    <property type="match status" value="1"/>
</dbReference>
<dbReference type="PANTHER" id="PTHR13710">
    <property type="entry name" value="DNA HELICASE RECQ FAMILY MEMBER"/>
    <property type="match status" value="1"/>
</dbReference>
<dbReference type="GO" id="GO:0005737">
    <property type="term" value="C:cytoplasm"/>
    <property type="evidence" value="ECO:0007669"/>
    <property type="project" value="TreeGrafter"/>
</dbReference>
<evidence type="ECO:0000256" key="1">
    <source>
        <dbReference type="ARBA" id="ARBA00005446"/>
    </source>
</evidence>
<feature type="domain" description="Helicase ATP-binding" evidence="13">
    <location>
        <begin position="25"/>
        <end position="193"/>
    </location>
</feature>
<dbReference type="EC" id="5.6.2.4" evidence="10"/>
<dbReference type="InterPro" id="IPR011545">
    <property type="entry name" value="DEAD/DEAH_box_helicase_dom"/>
</dbReference>
<dbReference type="Pfam" id="PF16124">
    <property type="entry name" value="RecQ_Zn_bind"/>
    <property type="match status" value="1"/>
</dbReference>
<dbReference type="InterPro" id="IPR032284">
    <property type="entry name" value="RecQ_Zn-bd"/>
</dbReference>
<dbReference type="KEGG" id="aps:CFPG_142"/>
<evidence type="ECO:0000256" key="10">
    <source>
        <dbReference type="ARBA" id="ARBA00034808"/>
    </source>
</evidence>
<evidence type="ECO:0000313" key="15">
    <source>
        <dbReference type="EMBL" id="BAG83405.1"/>
    </source>
</evidence>
<keyword evidence="7" id="KW-0238">DNA-binding</keyword>
<dbReference type="GO" id="GO:0016787">
    <property type="term" value="F:hydrolase activity"/>
    <property type="evidence" value="ECO:0007669"/>
    <property type="project" value="UniProtKB-KW"/>
</dbReference>
<dbReference type="InterPro" id="IPR027417">
    <property type="entry name" value="P-loop_NTPase"/>
</dbReference>
<dbReference type="SUPFAM" id="SSF52540">
    <property type="entry name" value="P-loop containing nucleoside triphosphate hydrolases"/>
    <property type="match status" value="1"/>
</dbReference>
<dbReference type="EMBL" id="AP010656">
    <property type="protein sequence ID" value="BAG83405.1"/>
    <property type="molecule type" value="Genomic_DNA"/>
</dbReference>
<dbReference type="SMART" id="SM00487">
    <property type="entry name" value="DEXDc"/>
    <property type="match status" value="1"/>
</dbReference>
<sequence>MNSFYEILKQYWGYDFFRPLQEEIITSIYKKNDTLGLMPTAGGKSLTFQVPTLNAEGICIVVTPLISLMKDQVDTLRQKGIKAAMIHSGMNQQEIMVILENCTFSNYKFLYVSPERVNTKLFLAKLQNINIYMIAIDESHCISQWGYDFRPSYLQIVKLRDLFPDIPVLALTATATPEVIDDIQEKLHFKKKNVFRGNLERKNITYVVRRTEDKFFEIVKILKKISGSGIVYVRSRKKTKEITIELQRQGIVADFFHSGLTTEEKIRKQNNWKSGQCQVIVCTNAFGMGIDKPDVKIVIHFELPSSLEEYFQETGRAGRDGRKSYAVALFSNKDESLLKKRVKDEFPEKEFIKDVYEKLAYFYEIGIGMGINTKHNFVIEQFCSAYHYNITHVDNALKILAMSKYIEYTKETDKQSKLIFKIDRNELYNIEKSNSTLDNIIRVLLRSYTGLFTNYAYINEKLLSQRANITLHELYESLTLLSLQNVVHYVPIKKVPTIYFLQDREESKYLKIPSYAYEERLDRLKKKIDDIITYSTSTNICRSKFLLNFFGEKEATNCGQCDVCLSRKQ</sequence>
<reference evidence="16" key="1">
    <citation type="journal article" date="2008" name="Science">
        <title>Genome of an endosymbiont coupling N2 fixation to cellulolysis within RT protist cells in termite gut.</title>
        <authorList>
            <person name="Hongoh Y."/>
            <person name="Sharma V.K."/>
            <person name="Prakash T."/>
            <person name="Noda S."/>
            <person name="Toh H."/>
            <person name="Taylor T.D."/>
            <person name="Kudo T."/>
            <person name="Sakaki Y."/>
            <person name="Toyoda A."/>
            <person name="Hattori M."/>
            <person name="Ohkuma M."/>
        </authorList>
    </citation>
    <scope>NUCLEOTIDE SEQUENCE [LARGE SCALE GENOMIC DNA]</scope>
</reference>
<dbReference type="PANTHER" id="PTHR13710:SF105">
    <property type="entry name" value="ATP-DEPENDENT DNA HELICASE Q1"/>
    <property type="match status" value="1"/>
</dbReference>
<keyword evidence="16" id="KW-1185">Reference proteome</keyword>
<keyword evidence="3" id="KW-0547">Nucleotide-binding</keyword>